<evidence type="ECO:0000313" key="8">
    <source>
        <dbReference type="EMBL" id="SFB77217.1"/>
    </source>
</evidence>
<proteinExistence type="inferred from homology"/>
<gene>
    <name evidence="8" type="ORF">SAMN05421780_101406</name>
</gene>
<evidence type="ECO:0000256" key="6">
    <source>
        <dbReference type="RuleBase" id="RU000481"/>
    </source>
</evidence>
<evidence type="ECO:0000256" key="3">
    <source>
        <dbReference type="ARBA" id="ARBA00022576"/>
    </source>
</evidence>
<dbReference type="AlphaFoldDB" id="A0A1I1DQY3"/>
<dbReference type="PANTHER" id="PTHR46383">
    <property type="entry name" value="ASPARTATE AMINOTRANSFERASE"/>
    <property type="match status" value="1"/>
</dbReference>
<dbReference type="STRING" id="927664.SAMN05421780_101406"/>
<keyword evidence="3 6" id="KW-0032">Aminotransferase</keyword>
<keyword evidence="5" id="KW-0663">Pyridoxal phosphate</keyword>
<reference evidence="8 9" key="1">
    <citation type="submission" date="2016-10" db="EMBL/GenBank/DDBJ databases">
        <authorList>
            <person name="de Groot N.N."/>
        </authorList>
    </citation>
    <scope>NUCLEOTIDE SEQUENCE [LARGE SCALE GENOMIC DNA]</scope>
    <source>
        <strain evidence="8 9">DSM 6793</strain>
    </source>
</reference>
<dbReference type="Gene3D" id="3.90.1150.10">
    <property type="entry name" value="Aspartate Aminotransferase, domain 1"/>
    <property type="match status" value="1"/>
</dbReference>
<evidence type="ECO:0000256" key="4">
    <source>
        <dbReference type="ARBA" id="ARBA00022679"/>
    </source>
</evidence>
<evidence type="ECO:0000256" key="1">
    <source>
        <dbReference type="ARBA" id="ARBA00001933"/>
    </source>
</evidence>
<keyword evidence="4 6" id="KW-0808">Transferase</keyword>
<evidence type="ECO:0000256" key="2">
    <source>
        <dbReference type="ARBA" id="ARBA00007441"/>
    </source>
</evidence>
<evidence type="ECO:0000259" key="7">
    <source>
        <dbReference type="Pfam" id="PF00155"/>
    </source>
</evidence>
<dbReference type="Proteomes" id="UP000199514">
    <property type="component" value="Unassembled WGS sequence"/>
</dbReference>
<accession>A0A1I1DQY3</accession>
<evidence type="ECO:0000313" key="9">
    <source>
        <dbReference type="Proteomes" id="UP000199514"/>
    </source>
</evidence>
<dbReference type="InterPro" id="IPR004839">
    <property type="entry name" value="Aminotransferase_I/II_large"/>
</dbReference>
<evidence type="ECO:0000256" key="5">
    <source>
        <dbReference type="ARBA" id="ARBA00022898"/>
    </source>
</evidence>
<dbReference type="InterPro" id="IPR015424">
    <property type="entry name" value="PyrdxlP-dep_Trfase"/>
</dbReference>
<sequence>MTHFLSERINAMSESQTIAMAKKARELAAQGFDVINLSFGEPDFQTPDYIKAAAKKAIDDGFSFYTPVPGYLDLRQAIAEKLLRDNGLSYKPENIVVSTGAKQSIANAVMCLVNPSDEVVIIAPYWVSYLEIVKLAEGEPVIVSGTLENDFKPTAAQIEAAITPKTKLLMYSSPSNPTGAMFSREELAAIADVLERHPHVLVIADEIYEYINFEGKHESLASFEKIKDRVVTVNGFSKGFAMTGWRVGYIAAAKPIADACDKMQGQFTSGTCSIAQKAALGALKGDMTPTKEMTAAFLRRRDMMVGLLSEIEGFKISIPKGAFYLFPDISHYFGKKNGEQTITNAADLSMYLLNEAHVSLVTGEAFGDENCIRISFAAADEKLREAVSRIKAALAKLQ</sequence>
<comment type="similarity">
    <text evidence="2 6">Belongs to the class-I pyridoxal-phosphate-dependent aminotransferase family.</text>
</comment>
<dbReference type="InterPro" id="IPR004838">
    <property type="entry name" value="NHTrfase_class1_PyrdxlP-BS"/>
</dbReference>
<dbReference type="FunFam" id="3.40.640.10:FF:000033">
    <property type="entry name" value="Aspartate aminotransferase"/>
    <property type="match status" value="1"/>
</dbReference>
<dbReference type="GO" id="GO:0006520">
    <property type="term" value="P:amino acid metabolic process"/>
    <property type="evidence" value="ECO:0007669"/>
    <property type="project" value="InterPro"/>
</dbReference>
<dbReference type="InterPro" id="IPR050596">
    <property type="entry name" value="AspAT/PAT-like"/>
</dbReference>
<dbReference type="CDD" id="cd00609">
    <property type="entry name" value="AAT_like"/>
    <property type="match status" value="1"/>
</dbReference>
<dbReference type="SUPFAM" id="SSF53383">
    <property type="entry name" value="PLP-dependent transferases"/>
    <property type="match status" value="1"/>
</dbReference>
<feature type="domain" description="Aminotransferase class I/classII large" evidence="7">
    <location>
        <begin position="33"/>
        <end position="390"/>
    </location>
</feature>
<comment type="cofactor">
    <cofactor evidence="1 6">
        <name>pyridoxal 5'-phosphate</name>
        <dbReference type="ChEBI" id="CHEBI:597326"/>
    </cofactor>
</comment>
<dbReference type="EC" id="2.6.1.-" evidence="6"/>
<protein>
    <recommendedName>
        <fullName evidence="6">Aminotransferase</fullName>
        <ecNumber evidence="6">2.6.1.-</ecNumber>
    </recommendedName>
</protein>
<dbReference type="Pfam" id="PF00155">
    <property type="entry name" value="Aminotran_1_2"/>
    <property type="match status" value="1"/>
</dbReference>
<dbReference type="OrthoDB" id="9802328at2"/>
<dbReference type="InterPro" id="IPR015422">
    <property type="entry name" value="PyrdxlP-dep_Trfase_small"/>
</dbReference>
<keyword evidence="9" id="KW-1185">Reference proteome</keyword>
<dbReference type="PANTHER" id="PTHR46383:SF1">
    <property type="entry name" value="ASPARTATE AMINOTRANSFERASE"/>
    <property type="match status" value="1"/>
</dbReference>
<dbReference type="InterPro" id="IPR015421">
    <property type="entry name" value="PyrdxlP-dep_Trfase_major"/>
</dbReference>
<dbReference type="Gene3D" id="3.40.640.10">
    <property type="entry name" value="Type I PLP-dependent aspartate aminotransferase-like (Major domain)"/>
    <property type="match status" value="1"/>
</dbReference>
<dbReference type="EMBL" id="FOLE01000001">
    <property type="protein sequence ID" value="SFB77217.1"/>
    <property type="molecule type" value="Genomic_DNA"/>
</dbReference>
<dbReference type="GO" id="GO:0030170">
    <property type="term" value="F:pyridoxal phosphate binding"/>
    <property type="evidence" value="ECO:0007669"/>
    <property type="project" value="InterPro"/>
</dbReference>
<dbReference type="GO" id="GO:0008483">
    <property type="term" value="F:transaminase activity"/>
    <property type="evidence" value="ECO:0007669"/>
    <property type="project" value="UniProtKB-KW"/>
</dbReference>
<name>A0A1I1DQY3_9BACT</name>
<dbReference type="PROSITE" id="PS00105">
    <property type="entry name" value="AA_TRANSFER_CLASS_1"/>
    <property type="match status" value="1"/>
</dbReference>
<dbReference type="RefSeq" id="WP_091506423.1">
    <property type="nucleotide sequence ID" value="NZ_FOLE01000001.1"/>
</dbReference>
<organism evidence="8 9">
    <name type="scientific">Flexibacter flexilis DSM 6793</name>
    <dbReference type="NCBI Taxonomy" id="927664"/>
    <lineage>
        <taxon>Bacteria</taxon>
        <taxon>Pseudomonadati</taxon>
        <taxon>Bacteroidota</taxon>
        <taxon>Cytophagia</taxon>
        <taxon>Cytophagales</taxon>
        <taxon>Flexibacteraceae</taxon>
        <taxon>Flexibacter</taxon>
    </lineage>
</organism>